<protein>
    <submittedName>
        <fullName evidence="2">Uncharacterized protein</fullName>
    </submittedName>
</protein>
<reference evidence="2" key="1">
    <citation type="submission" date="2020-05" db="EMBL/GenBank/DDBJ databases">
        <authorList>
            <person name="Chiriac C."/>
            <person name="Salcher M."/>
            <person name="Ghai R."/>
            <person name="Kavagutti S V."/>
        </authorList>
    </citation>
    <scope>NUCLEOTIDE SEQUENCE</scope>
</reference>
<sequence>MLDWQSAPVVGGQAPAQPTQRPMQQPTAQPMPQQQPRRIYGAPEAPKVPEPPRAPNATEVYRLLTPEEITARGLPKGGIYQVNDAGKVDVVQAPPKSTAPSTPEGQSERRTQVSTILGNIRDLERTVKKNDVMSTGSIVGQESFRQGQDYLGLSSLFNQQANDVAGKLQMVQGDLIQQQIQLLAQANNGGVSGLANSQTEAERMAASIANLSQTQDEGQFLVGLERARDYYLRRYVENGGDPGEFLSSALKDGASLPEMESYAKAMGVEIDREKTLANIQYRDGGGDPRNFEPDPNGAPPSDGNGPAGMAAKTLYNTAAGYAQGAGEAVIDFPQTIGSLPAQGMNSLIGGARALYNDVTGDPQEAARIRAETDQMNARVRSVTTPVADTFNALLPAPAGYETQRDVARFAGGFLVPGPKGAKAPISAPASIAQGAPRAASGMIDNAAAVVAEGRARNVPVMTTDVRPPQSAMGRMVKQTVPEKIPFAGMSGPRASQQEARIQAVKDVVDEFGGDSGRALMDGSEAVQDIAKTLGTTRANRISSLKGAKDGVIDGIQAPFNAAPNTVKAIQDQVRKLQEIDPEEFAPVIERLQRFGDRVTSGQSLRTVEEQRRLLGELFTDPNLARIKTRGQAALNAIYGPLREDMGNFIQQQGGTAARTKWSKANEELSAMAGELKSARFKAVLRDTDTTPEAVGRILFSGKDNVSDMERLVKNLPPAGQKKVQAALIQRAFDSAGGSEGVSVERFLNNVKNNAAKFGIAFQGADRQALEGVRRLLEATRRGAEAGANVRTGEQNLPTVLGIGATQALGAVGGIGTLGIGGLVARIYESAPIRDRLLRLASTKAGSPQESRLLEVIMRSATPIVNEWKQNAGKAINDNTAGALAAESQDPQVDQ</sequence>
<feature type="compositionally biased region" description="Low complexity" evidence="1">
    <location>
        <begin position="13"/>
        <end position="38"/>
    </location>
</feature>
<feature type="region of interest" description="Disordered" evidence="1">
    <location>
        <begin position="281"/>
        <end position="309"/>
    </location>
</feature>
<feature type="region of interest" description="Disordered" evidence="1">
    <location>
        <begin position="92"/>
        <end position="113"/>
    </location>
</feature>
<evidence type="ECO:0000256" key="1">
    <source>
        <dbReference type="SAM" id="MobiDB-lite"/>
    </source>
</evidence>
<name>A0A6J7WXU6_9CAUD</name>
<organism evidence="2">
    <name type="scientific">uncultured Caudovirales phage</name>
    <dbReference type="NCBI Taxonomy" id="2100421"/>
    <lineage>
        <taxon>Viruses</taxon>
        <taxon>Duplodnaviria</taxon>
        <taxon>Heunggongvirae</taxon>
        <taxon>Uroviricota</taxon>
        <taxon>Caudoviricetes</taxon>
        <taxon>Peduoviridae</taxon>
        <taxon>Maltschvirus</taxon>
        <taxon>Maltschvirus maltsch</taxon>
    </lineage>
</organism>
<accession>A0A6J7WXU6</accession>
<proteinExistence type="predicted"/>
<feature type="region of interest" description="Disordered" evidence="1">
    <location>
        <begin position="1"/>
        <end position="59"/>
    </location>
</feature>
<evidence type="ECO:0000313" key="2">
    <source>
        <dbReference type="EMBL" id="CAB5222590.1"/>
    </source>
</evidence>
<gene>
    <name evidence="2" type="ORF">UFOVP368_18</name>
</gene>
<dbReference type="EMBL" id="LR798303">
    <property type="protein sequence ID" value="CAB5222590.1"/>
    <property type="molecule type" value="Genomic_DNA"/>
</dbReference>